<dbReference type="Proteomes" id="UP000824120">
    <property type="component" value="Chromosome 11"/>
</dbReference>
<gene>
    <name evidence="2" type="ORF">H5410_054512</name>
</gene>
<organism evidence="2 3">
    <name type="scientific">Solanum commersonii</name>
    <name type="common">Commerson's wild potato</name>
    <name type="synonym">Commerson's nightshade</name>
    <dbReference type="NCBI Taxonomy" id="4109"/>
    <lineage>
        <taxon>Eukaryota</taxon>
        <taxon>Viridiplantae</taxon>
        <taxon>Streptophyta</taxon>
        <taxon>Embryophyta</taxon>
        <taxon>Tracheophyta</taxon>
        <taxon>Spermatophyta</taxon>
        <taxon>Magnoliopsida</taxon>
        <taxon>eudicotyledons</taxon>
        <taxon>Gunneridae</taxon>
        <taxon>Pentapetalae</taxon>
        <taxon>asterids</taxon>
        <taxon>lamiids</taxon>
        <taxon>Solanales</taxon>
        <taxon>Solanaceae</taxon>
        <taxon>Solanoideae</taxon>
        <taxon>Solaneae</taxon>
        <taxon>Solanum</taxon>
    </lineage>
</organism>
<dbReference type="EMBL" id="JACXVP010000011">
    <property type="protein sequence ID" value="KAG5574378.1"/>
    <property type="molecule type" value="Genomic_DNA"/>
</dbReference>
<sequence length="228" mass="25236">MPKTVTRSSLLLLLMYNVTCTPYSKGIYCRGEFAGCNDGGGGGGGGNGACIWFGWDTDCMAEDGARGMLVINCCDEVNRFSGDAKGKLEVKPVDFNPLLSDAASSATRDERTEKSQDWEVEAEEIFTSTNMIVLSDDIYEVVDRINTGHDRHQNRALLLIPLGTLLVFSIWQSKLWAQRISWPPSQTPTVQTRDVSLNHTSHTAVLPLDRAMGRTYPEEVILQIIVYI</sequence>
<keyword evidence="1" id="KW-0732">Signal</keyword>
<name>A0A9J5WFI0_SOLCO</name>
<evidence type="ECO:0000313" key="2">
    <source>
        <dbReference type="EMBL" id="KAG5574378.1"/>
    </source>
</evidence>
<proteinExistence type="predicted"/>
<protein>
    <submittedName>
        <fullName evidence="2">Uncharacterized protein</fullName>
    </submittedName>
</protein>
<reference evidence="2 3" key="1">
    <citation type="submission" date="2020-09" db="EMBL/GenBank/DDBJ databases">
        <title>De no assembly of potato wild relative species, Solanum commersonii.</title>
        <authorList>
            <person name="Cho K."/>
        </authorList>
    </citation>
    <scope>NUCLEOTIDE SEQUENCE [LARGE SCALE GENOMIC DNA]</scope>
    <source>
        <strain evidence="2">LZ3.2</strain>
        <tissue evidence="2">Leaf</tissue>
    </source>
</reference>
<accession>A0A9J5WFI0</accession>
<feature type="signal peptide" evidence="1">
    <location>
        <begin position="1"/>
        <end position="20"/>
    </location>
</feature>
<dbReference type="AlphaFoldDB" id="A0A9J5WFI0"/>
<comment type="caution">
    <text evidence="2">The sequence shown here is derived from an EMBL/GenBank/DDBJ whole genome shotgun (WGS) entry which is preliminary data.</text>
</comment>
<keyword evidence="3" id="KW-1185">Reference proteome</keyword>
<evidence type="ECO:0000313" key="3">
    <source>
        <dbReference type="Proteomes" id="UP000824120"/>
    </source>
</evidence>
<evidence type="ECO:0000256" key="1">
    <source>
        <dbReference type="SAM" id="SignalP"/>
    </source>
</evidence>
<feature type="chain" id="PRO_5039887083" evidence="1">
    <location>
        <begin position="21"/>
        <end position="228"/>
    </location>
</feature>